<reference evidence="2" key="1">
    <citation type="submission" date="2022-06" db="EMBL/GenBank/DDBJ databases">
        <title>Novel species in genus nocardia.</title>
        <authorList>
            <person name="Li F."/>
        </authorList>
    </citation>
    <scope>NUCLEOTIDE SEQUENCE</scope>
    <source>
        <strain evidence="2">CDC141</strain>
    </source>
</reference>
<name>A0A9X2EGQ5_9NOCA</name>
<keyword evidence="3" id="KW-1185">Reference proteome</keyword>
<evidence type="ECO:0000256" key="1">
    <source>
        <dbReference type="SAM" id="MobiDB-lite"/>
    </source>
</evidence>
<sequence>MRKLNTYVHVHDGEGNTRVFGPDDDVPADMAKLITNPAVWQSNKDDQADDEDEAGSRSGRRRATS</sequence>
<evidence type="ECO:0000313" key="2">
    <source>
        <dbReference type="EMBL" id="MCM6778036.1"/>
    </source>
</evidence>
<dbReference type="EMBL" id="JAMRXG010000018">
    <property type="protein sequence ID" value="MCM6778036.1"/>
    <property type="molecule type" value="Genomic_DNA"/>
</dbReference>
<gene>
    <name evidence="2" type="ORF">NDR86_31585</name>
</gene>
<accession>A0A9X2EGQ5</accession>
<dbReference type="Proteomes" id="UP001139157">
    <property type="component" value="Unassembled WGS sequence"/>
</dbReference>
<protein>
    <submittedName>
        <fullName evidence="2">Uncharacterized protein</fullName>
    </submittedName>
</protein>
<evidence type="ECO:0000313" key="3">
    <source>
        <dbReference type="Proteomes" id="UP001139157"/>
    </source>
</evidence>
<comment type="caution">
    <text evidence="2">The sequence shown here is derived from an EMBL/GenBank/DDBJ whole genome shotgun (WGS) entry which is preliminary data.</text>
</comment>
<proteinExistence type="predicted"/>
<dbReference type="AlphaFoldDB" id="A0A9X2EGQ5"/>
<organism evidence="2 3">
    <name type="scientific">Nocardia pulmonis</name>
    <dbReference type="NCBI Taxonomy" id="2951408"/>
    <lineage>
        <taxon>Bacteria</taxon>
        <taxon>Bacillati</taxon>
        <taxon>Actinomycetota</taxon>
        <taxon>Actinomycetes</taxon>
        <taxon>Mycobacteriales</taxon>
        <taxon>Nocardiaceae</taxon>
        <taxon>Nocardia</taxon>
    </lineage>
</organism>
<dbReference type="RefSeq" id="WP_251917492.1">
    <property type="nucleotide sequence ID" value="NZ_JAMRXG010000018.1"/>
</dbReference>
<feature type="region of interest" description="Disordered" evidence="1">
    <location>
        <begin position="35"/>
        <end position="65"/>
    </location>
</feature>